<evidence type="ECO:0000256" key="1">
    <source>
        <dbReference type="SAM" id="SignalP"/>
    </source>
</evidence>
<comment type="caution">
    <text evidence="3">The sequence shown here is derived from an EMBL/GenBank/DDBJ whole genome shotgun (WGS) entry which is preliminary data.</text>
</comment>
<gene>
    <name evidence="3" type="ORF">HRV97_14355</name>
</gene>
<dbReference type="EMBL" id="JABULH010000006">
    <property type="protein sequence ID" value="NTS66338.1"/>
    <property type="molecule type" value="Genomic_DNA"/>
</dbReference>
<keyword evidence="4" id="KW-1185">Reference proteome</keyword>
<dbReference type="Pfam" id="PF09917">
    <property type="entry name" value="DUF2147"/>
    <property type="match status" value="1"/>
</dbReference>
<dbReference type="PANTHER" id="PTHR36919">
    <property type="entry name" value="BLR1215 PROTEIN"/>
    <property type="match status" value="1"/>
</dbReference>
<protein>
    <submittedName>
        <fullName evidence="3">DUF2147 domain-containing protein</fullName>
    </submittedName>
</protein>
<dbReference type="PANTHER" id="PTHR36919:SF2">
    <property type="entry name" value="BLL6627 PROTEIN"/>
    <property type="match status" value="1"/>
</dbReference>
<feature type="domain" description="DUF2147" evidence="2">
    <location>
        <begin position="34"/>
        <end position="138"/>
    </location>
</feature>
<dbReference type="Proteomes" id="UP000621447">
    <property type="component" value="Unassembled WGS sequence"/>
</dbReference>
<accession>A0ABX2JIU1</accession>
<evidence type="ECO:0000313" key="4">
    <source>
        <dbReference type="Proteomes" id="UP000621447"/>
    </source>
</evidence>
<dbReference type="Gene3D" id="2.40.128.520">
    <property type="match status" value="1"/>
</dbReference>
<evidence type="ECO:0000313" key="3">
    <source>
        <dbReference type="EMBL" id="NTS66338.1"/>
    </source>
</evidence>
<keyword evidence="1" id="KW-0732">Signal</keyword>
<feature type="chain" id="PRO_5045107220" evidence="1">
    <location>
        <begin position="26"/>
        <end position="145"/>
    </location>
</feature>
<sequence length="145" mass="15375">MTAIRRLATAITTALILCGTAQAHAGPSSNSIAGTWMNPHNTVAVHTGACGEKLCGWVVWASAEAQSDARDGGTARLVGTALLENYKPDGAGGWSGTVFVPDRGQRFYSEIEPVDANAMKLKGCILHGLICRSQVWRRIPETPRG</sequence>
<evidence type="ECO:0000259" key="2">
    <source>
        <dbReference type="Pfam" id="PF09917"/>
    </source>
</evidence>
<dbReference type="RefSeq" id="WP_174194957.1">
    <property type="nucleotide sequence ID" value="NZ_JABULH010000006.1"/>
</dbReference>
<feature type="signal peptide" evidence="1">
    <location>
        <begin position="1"/>
        <end position="25"/>
    </location>
</feature>
<reference evidence="3 4" key="1">
    <citation type="submission" date="2020-06" db="EMBL/GenBank/DDBJ databases">
        <title>Sphingomonas hominis sp. nov., a member of the Sphingomonas, isolated from the hair of a 22-year-old girl.</title>
        <authorList>
            <person name="Zhang D.-F."/>
            <person name="Cui X.-W."/>
        </authorList>
    </citation>
    <scope>NUCLEOTIDE SEQUENCE [LARGE SCALE GENOMIC DNA]</scope>
    <source>
        <strain evidence="3 4">HHU CXW</strain>
    </source>
</reference>
<name>A0ABX2JIU1_9SPHN</name>
<organism evidence="3 4">
    <name type="scientific">Sphingomonas hominis</name>
    <dbReference type="NCBI Taxonomy" id="2741495"/>
    <lineage>
        <taxon>Bacteria</taxon>
        <taxon>Pseudomonadati</taxon>
        <taxon>Pseudomonadota</taxon>
        <taxon>Alphaproteobacteria</taxon>
        <taxon>Sphingomonadales</taxon>
        <taxon>Sphingomonadaceae</taxon>
        <taxon>Sphingomonas</taxon>
    </lineage>
</organism>
<proteinExistence type="predicted"/>
<dbReference type="InterPro" id="IPR019223">
    <property type="entry name" value="DUF2147"/>
</dbReference>